<feature type="region of interest" description="Disordered" evidence="1">
    <location>
        <begin position="128"/>
        <end position="156"/>
    </location>
</feature>
<sequence>MIDTKKFLLLALLTAKSAIGATDAQQPQLRRGDVKDRDLSYYSDNFVYQTLAPSLSPTVDEVEPIRPPGWKGDGFRPVNQKIQQVGVSGKSGKEAFIEFNFVEYGSKGASKGSSNEIQFVTGFGKGGGKGGGTGSKGGGGGVQPINFNKGDSKGRTFNKKQKTVTVNFRPQQINNNNGKYWNGDGFVPIEPITPKPSRRPSRRPTPKPQYVQPIITDIPTVSPTLYYEPVLTPNPTRSTKKPSPAPIEYVDTNPPTPFYTDAGYSAPSGSAGGGMPELPGGDSMRKEEDEQCEEIVAGNPEVCIKRCVTITSIFHGDLLIDETSRVTEDSCLNKRQQAKIERRQRKFTSSNSD</sequence>
<feature type="compositionally biased region" description="Gly residues" evidence="1">
    <location>
        <begin position="128"/>
        <end position="142"/>
    </location>
</feature>
<protein>
    <submittedName>
        <fullName evidence="3">Uncharacterized protein</fullName>
    </submittedName>
</protein>
<dbReference type="HOGENOM" id="CLU_786411_0_0_1"/>
<organism evidence="3 4">
    <name type="scientific">Thalassiosira pseudonana</name>
    <name type="common">Marine diatom</name>
    <name type="synonym">Cyclotella nana</name>
    <dbReference type="NCBI Taxonomy" id="35128"/>
    <lineage>
        <taxon>Eukaryota</taxon>
        <taxon>Sar</taxon>
        <taxon>Stramenopiles</taxon>
        <taxon>Ochrophyta</taxon>
        <taxon>Bacillariophyta</taxon>
        <taxon>Coscinodiscophyceae</taxon>
        <taxon>Thalassiosirophycidae</taxon>
        <taxon>Thalassiosirales</taxon>
        <taxon>Thalassiosiraceae</taxon>
        <taxon>Thalassiosira</taxon>
    </lineage>
</organism>
<reference evidence="3 4" key="2">
    <citation type="journal article" date="2008" name="Nature">
        <title>The Phaeodactylum genome reveals the evolutionary history of diatom genomes.</title>
        <authorList>
            <person name="Bowler C."/>
            <person name="Allen A.E."/>
            <person name="Badger J.H."/>
            <person name="Grimwood J."/>
            <person name="Jabbari K."/>
            <person name="Kuo A."/>
            <person name="Maheswari U."/>
            <person name="Martens C."/>
            <person name="Maumus F."/>
            <person name="Otillar R.P."/>
            <person name="Rayko E."/>
            <person name="Salamov A."/>
            <person name="Vandepoele K."/>
            <person name="Beszteri B."/>
            <person name="Gruber A."/>
            <person name="Heijde M."/>
            <person name="Katinka M."/>
            <person name="Mock T."/>
            <person name="Valentin K."/>
            <person name="Verret F."/>
            <person name="Berges J.A."/>
            <person name="Brownlee C."/>
            <person name="Cadoret J.P."/>
            <person name="Chiovitti A."/>
            <person name="Choi C.J."/>
            <person name="Coesel S."/>
            <person name="De Martino A."/>
            <person name="Detter J.C."/>
            <person name="Durkin C."/>
            <person name="Falciatore A."/>
            <person name="Fournet J."/>
            <person name="Haruta M."/>
            <person name="Huysman M.J."/>
            <person name="Jenkins B.D."/>
            <person name="Jiroutova K."/>
            <person name="Jorgensen R.E."/>
            <person name="Joubert Y."/>
            <person name="Kaplan A."/>
            <person name="Kroger N."/>
            <person name="Kroth P.G."/>
            <person name="La Roche J."/>
            <person name="Lindquist E."/>
            <person name="Lommer M."/>
            <person name="Martin-Jezequel V."/>
            <person name="Lopez P.J."/>
            <person name="Lucas S."/>
            <person name="Mangogna M."/>
            <person name="McGinnis K."/>
            <person name="Medlin L.K."/>
            <person name="Montsant A."/>
            <person name="Oudot-Le Secq M.P."/>
            <person name="Napoli C."/>
            <person name="Obornik M."/>
            <person name="Parker M.S."/>
            <person name="Petit J.L."/>
            <person name="Porcel B.M."/>
            <person name="Poulsen N."/>
            <person name="Robison M."/>
            <person name="Rychlewski L."/>
            <person name="Rynearson T.A."/>
            <person name="Schmutz J."/>
            <person name="Shapiro H."/>
            <person name="Siaut M."/>
            <person name="Stanley M."/>
            <person name="Sussman M.R."/>
            <person name="Taylor A.R."/>
            <person name="Vardi A."/>
            <person name="von Dassow P."/>
            <person name="Vyverman W."/>
            <person name="Willis A."/>
            <person name="Wyrwicz L.S."/>
            <person name="Rokhsar D.S."/>
            <person name="Weissenbach J."/>
            <person name="Armbrust E.V."/>
            <person name="Green B.R."/>
            <person name="Van de Peer Y."/>
            <person name="Grigoriev I.V."/>
        </authorList>
    </citation>
    <scope>NUCLEOTIDE SEQUENCE [LARGE SCALE GENOMIC DNA]</scope>
    <source>
        <strain evidence="3 4">CCMP1335</strain>
    </source>
</reference>
<dbReference type="EMBL" id="CM000648">
    <property type="protein sequence ID" value="EED89160.1"/>
    <property type="molecule type" value="Genomic_DNA"/>
</dbReference>
<gene>
    <name evidence="3" type="ORF">THAPSDRAFT_24699</name>
</gene>
<dbReference type="PaxDb" id="35128-Thaps24699"/>
<evidence type="ECO:0000256" key="1">
    <source>
        <dbReference type="SAM" id="MobiDB-lite"/>
    </source>
</evidence>
<keyword evidence="2" id="KW-0732">Signal</keyword>
<feature type="compositionally biased region" description="Basic residues" evidence="1">
    <location>
        <begin position="196"/>
        <end position="205"/>
    </location>
</feature>
<dbReference type="Proteomes" id="UP000001449">
    <property type="component" value="Chromosome 13"/>
</dbReference>
<dbReference type="KEGG" id="tps:THAPSDRAFT_24699"/>
<evidence type="ECO:0000313" key="3">
    <source>
        <dbReference type="EMBL" id="EED89160.1"/>
    </source>
</evidence>
<accession>B8CBN4</accession>
<evidence type="ECO:0000256" key="2">
    <source>
        <dbReference type="SAM" id="SignalP"/>
    </source>
</evidence>
<name>B8CBN4_THAPS</name>
<proteinExistence type="predicted"/>
<keyword evidence="4" id="KW-1185">Reference proteome</keyword>
<dbReference type="InParanoid" id="B8CBN4"/>
<dbReference type="GeneID" id="7447857"/>
<evidence type="ECO:0000313" key="4">
    <source>
        <dbReference type="Proteomes" id="UP000001449"/>
    </source>
</evidence>
<reference evidence="3 4" key="1">
    <citation type="journal article" date="2004" name="Science">
        <title>The genome of the diatom Thalassiosira pseudonana: ecology, evolution, and metabolism.</title>
        <authorList>
            <person name="Armbrust E.V."/>
            <person name="Berges J.A."/>
            <person name="Bowler C."/>
            <person name="Green B.R."/>
            <person name="Martinez D."/>
            <person name="Putnam N.H."/>
            <person name="Zhou S."/>
            <person name="Allen A.E."/>
            <person name="Apt K.E."/>
            <person name="Bechner M."/>
            <person name="Brzezinski M.A."/>
            <person name="Chaal B.K."/>
            <person name="Chiovitti A."/>
            <person name="Davis A.K."/>
            <person name="Demarest M.S."/>
            <person name="Detter J.C."/>
            <person name="Glavina T."/>
            <person name="Goodstein D."/>
            <person name="Hadi M.Z."/>
            <person name="Hellsten U."/>
            <person name="Hildebrand M."/>
            <person name="Jenkins B.D."/>
            <person name="Jurka J."/>
            <person name="Kapitonov V.V."/>
            <person name="Kroger N."/>
            <person name="Lau W.W."/>
            <person name="Lane T.W."/>
            <person name="Larimer F.W."/>
            <person name="Lippmeier J.C."/>
            <person name="Lucas S."/>
            <person name="Medina M."/>
            <person name="Montsant A."/>
            <person name="Obornik M."/>
            <person name="Parker M.S."/>
            <person name="Palenik B."/>
            <person name="Pazour G.J."/>
            <person name="Richardson P.M."/>
            <person name="Rynearson T.A."/>
            <person name="Saito M.A."/>
            <person name="Schwartz D.C."/>
            <person name="Thamatrakoln K."/>
            <person name="Valentin K."/>
            <person name="Vardi A."/>
            <person name="Wilkerson F.P."/>
            <person name="Rokhsar D.S."/>
        </authorList>
    </citation>
    <scope>NUCLEOTIDE SEQUENCE [LARGE SCALE GENOMIC DNA]</scope>
    <source>
        <strain evidence="3 4">CCMP1335</strain>
    </source>
</reference>
<feature type="chain" id="PRO_5002866472" evidence="2">
    <location>
        <begin position="25"/>
        <end position="353"/>
    </location>
</feature>
<dbReference type="RefSeq" id="XP_002293424.1">
    <property type="nucleotide sequence ID" value="XM_002293388.1"/>
</dbReference>
<feature type="signal peptide" evidence="2">
    <location>
        <begin position="1"/>
        <end position="24"/>
    </location>
</feature>
<feature type="region of interest" description="Disordered" evidence="1">
    <location>
        <begin position="173"/>
        <end position="210"/>
    </location>
</feature>
<dbReference type="AlphaFoldDB" id="B8CBN4"/>